<dbReference type="SUPFAM" id="SSF52218">
    <property type="entry name" value="Flavoproteins"/>
    <property type="match status" value="1"/>
</dbReference>
<dbReference type="AlphaFoldDB" id="A0AB73BJF1"/>
<dbReference type="EMBL" id="SEUK01000044">
    <property type="protein sequence ID" value="KAA1162558.1"/>
    <property type="molecule type" value="Genomic_DNA"/>
</dbReference>
<evidence type="ECO:0000313" key="5">
    <source>
        <dbReference type="Proteomes" id="UP000324162"/>
    </source>
</evidence>
<dbReference type="InterPro" id="IPR029039">
    <property type="entry name" value="Flavoprotein-like_sf"/>
</dbReference>
<evidence type="ECO:0000313" key="4">
    <source>
        <dbReference type="EMBL" id="KAA1162558.1"/>
    </source>
</evidence>
<dbReference type="Proteomes" id="UP000324162">
    <property type="component" value="Unassembled WGS sequence"/>
</dbReference>
<proteinExistence type="predicted"/>
<comment type="caution">
    <text evidence="4">The sequence shown here is derived from an EMBL/GenBank/DDBJ whole genome shotgun (WGS) entry which is preliminary data.</text>
</comment>
<feature type="domain" description="NADPH-dependent FMN reductase-like" evidence="3">
    <location>
        <begin position="10"/>
        <end position="148"/>
    </location>
</feature>
<name>A0AB73BJF1_9GAMM</name>
<organism evidence="4 5">
    <name type="scientific">Pseudoalteromonas fuliginea</name>
    <dbReference type="NCBI Taxonomy" id="1872678"/>
    <lineage>
        <taxon>Bacteria</taxon>
        <taxon>Pseudomonadati</taxon>
        <taxon>Pseudomonadota</taxon>
        <taxon>Gammaproteobacteria</taxon>
        <taxon>Alteromonadales</taxon>
        <taxon>Pseudoalteromonadaceae</taxon>
        <taxon>Pseudoalteromonas</taxon>
    </lineage>
</organism>
<reference evidence="4 5" key="1">
    <citation type="submission" date="2019-01" db="EMBL/GenBank/DDBJ databases">
        <title>Genome sequences of marine Pseudoalteromonas species.</title>
        <authorList>
            <person name="Boraston A.B."/>
            <person name="Hehemann J.-H."/>
            <person name="Vickers C.J."/>
            <person name="Salama-Alber O."/>
            <person name="Abe K."/>
            <person name="Hettle A.J."/>
        </authorList>
    </citation>
    <scope>NUCLEOTIDE SEQUENCE [LARGE SCALE GENOMIC DNA]</scope>
    <source>
        <strain evidence="4 5">PS42</strain>
    </source>
</reference>
<dbReference type="PANTHER" id="PTHR43278">
    <property type="entry name" value="NAD(P)H-DEPENDENT FMN-CONTAINING OXIDOREDUCTASE YWQN-RELATED"/>
    <property type="match status" value="1"/>
</dbReference>
<dbReference type="Gene3D" id="3.40.50.360">
    <property type="match status" value="1"/>
</dbReference>
<dbReference type="PANTHER" id="PTHR43278:SF4">
    <property type="entry name" value="NAD(P)H-DEPENDENT FMN-CONTAINING OXIDOREDUCTASE YWQN-RELATED"/>
    <property type="match status" value="1"/>
</dbReference>
<dbReference type="InterPro" id="IPR005025">
    <property type="entry name" value="FMN_Rdtase-like_dom"/>
</dbReference>
<sequence length="157" mass="18460">MQYKIKKNSVIIYSSARRKGNTSAHANSFAEQNDIRVICLDDYKIPPYCYSKNYKNDDFYTVFESLLDYEHWIFASPVYWYNTTVQMKSFIDRITDYMDDENLKPKLRALRTKEFSLLSNASSFEAPDAFVQMFKQTFGYLGMRFVSHSHKNTQSAA</sequence>
<keyword evidence="2" id="KW-0288">FMN</keyword>
<gene>
    <name evidence="4" type="ORF">EU508_06070</name>
</gene>
<accession>A0AB73BJF1</accession>
<keyword evidence="1" id="KW-0285">Flavoprotein</keyword>
<dbReference type="InterPro" id="IPR051796">
    <property type="entry name" value="ISF_SsuE-like"/>
</dbReference>
<dbReference type="Pfam" id="PF03358">
    <property type="entry name" value="FMN_red"/>
    <property type="match status" value="1"/>
</dbReference>
<evidence type="ECO:0000259" key="3">
    <source>
        <dbReference type="Pfam" id="PF03358"/>
    </source>
</evidence>
<dbReference type="RefSeq" id="WP_149613836.1">
    <property type="nucleotide sequence ID" value="NZ_SEUK01000044.1"/>
</dbReference>
<evidence type="ECO:0000256" key="2">
    <source>
        <dbReference type="ARBA" id="ARBA00022643"/>
    </source>
</evidence>
<dbReference type="GO" id="GO:0016491">
    <property type="term" value="F:oxidoreductase activity"/>
    <property type="evidence" value="ECO:0007669"/>
    <property type="project" value="InterPro"/>
</dbReference>
<evidence type="ECO:0000256" key="1">
    <source>
        <dbReference type="ARBA" id="ARBA00022630"/>
    </source>
</evidence>
<protein>
    <submittedName>
        <fullName evidence="4">Flavodoxin family protein</fullName>
    </submittedName>
</protein>